<dbReference type="InterPro" id="IPR051122">
    <property type="entry name" value="SDR_DHRS6-like"/>
</dbReference>
<dbReference type="PANTHER" id="PTHR43477">
    <property type="entry name" value="DIHYDROANTICAPSIN 7-DEHYDROGENASE"/>
    <property type="match status" value="1"/>
</dbReference>
<reference evidence="4 5" key="1">
    <citation type="submission" date="2020-01" db="EMBL/GenBank/DDBJ databases">
        <title>Identification and distribution of gene clusters putatively required for synthesis of sphingolipid metabolism inhibitors in phylogenetically diverse species of the filamentous fungus Fusarium.</title>
        <authorList>
            <person name="Kim H.-S."/>
            <person name="Busman M."/>
            <person name="Brown D.W."/>
            <person name="Divon H."/>
            <person name="Uhlig S."/>
            <person name="Proctor R.H."/>
        </authorList>
    </citation>
    <scope>NUCLEOTIDE SEQUENCE [LARGE SCALE GENOMIC DNA]</scope>
    <source>
        <strain evidence="4 5">NRRL 20459</strain>
    </source>
</reference>
<comment type="caution">
    <text evidence="4">The sequence shown here is derived from an EMBL/GenBank/DDBJ whole genome shotgun (WGS) entry which is preliminary data.</text>
</comment>
<dbReference type="GO" id="GO:0016491">
    <property type="term" value="F:oxidoreductase activity"/>
    <property type="evidence" value="ECO:0007669"/>
    <property type="project" value="UniProtKB-KW"/>
</dbReference>
<dbReference type="Proteomes" id="UP000554235">
    <property type="component" value="Unassembled WGS sequence"/>
</dbReference>
<comment type="similarity">
    <text evidence="1">Belongs to the short-chain dehydrogenases/reductases (SDR) family.</text>
</comment>
<dbReference type="PANTHER" id="PTHR43477:SF1">
    <property type="entry name" value="DIHYDROANTICAPSIN 7-DEHYDROGENASE"/>
    <property type="match status" value="1"/>
</dbReference>
<protein>
    <submittedName>
        <fullName evidence="4">Dehyrdogenase reductase domain-containing</fullName>
    </submittedName>
</protein>
<gene>
    <name evidence="4" type="ORF">FALBO_872</name>
</gene>
<evidence type="ECO:0000256" key="2">
    <source>
        <dbReference type="ARBA" id="ARBA00022857"/>
    </source>
</evidence>
<evidence type="ECO:0000313" key="5">
    <source>
        <dbReference type="Proteomes" id="UP000554235"/>
    </source>
</evidence>
<evidence type="ECO:0000256" key="3">
    <source>
        <dbReference type="ARBA" id="ARBA00023002"/>
    </source>
</evidence>
<dbReference type="InterPro" id="IPR057571">
    <property type="entry name" value="SDR_PhqE-like"/>
</dbReference>
<dbReference type="OrthoDB" id="294295at2759"/>
<keyword evidence="3" id="KW-0560">Oxidoreductase</keyword>
<organism evidence="4 5">
    <name type="scientific">Fusarium albosuccineum</name>
    <dbReference type="NCBI Taxonomy" id="1237068"/>
    <lineage>
        <taxon>Eukaryota</taxon>
        <taxon>Fungi</taxon>
        <taxon>Dikarya</taxon>
        <taxon>Ascomycota</taxon>
        <taxon>Pezizomycotina</taxon>
        <taxon>Sordariomycetes</taxon>
        <taxon>Hypocreomycetidae</taxon>
        <taxon>Hypocreales</taxon>
        <taxon>Nectriaceae</taxon>
        <taxon>Fusarium</taxon>
        <taxon>Fusarium decemcellulare species complex</taxon>
    </lineage>
</organism>
<evidence type="ECO:0000256" key="1">
    <source>
        <dbReference type="ARBA" id="ARBA00006484"/>
    </source>
</evidence>
<proteinExistence type="inferred from homology"/>
<dbReference type="AlphaFoldDB" id="A0A8H4PIT4"/>
<name>A0A8H4PIT4_9HYPO</name>
<dbReference type="SUPFAM" id="SSF51735">
    <property type="entry name" value="NAD(P)-binding Rossmann-fold domains"/>
    <property type="match status" value="1"/>
</dbReference>
<dbReference type="Gene3D" id="3.40.50.720">
    <property type="entry name" value="NAD(P)-binding Rossmann-like Domain"/>
    <property type="match status" value="1"/>
</dbReference>
<keyword evidence="5" id="KW-1185">Reference proteome</keyword>
<dbReference type="Pfam" id="PF23441">
    <property type="entry name" value="SDR"/>
    <property type="match status" value="1"/>
</dbReference>
<sequence length="163" mass="17799">MEDNIKSLLEFVTEAGNIDHVVFTAGDAVNPYGLDVVKAEDIPTIGTVRVTASIMLAKHLSKYMNQSTNSSFTLTGGGMAWRPSPGWSTFASVLGSVESLARGLAIDLKLIRVNCAIPEAIHTEIFDWVPSEHLRLPCNRCGTTTSCTRSARLRKWLRCTCSL</sequence>
<dbReference type="InterPro" id="IPR036291">
    <property type="entry name" value="NAD(P)-bd_dom_sf"/>
</dbReference>
<evidence type="ECO:0000313" key="4">
    <source>
        <dbReference type="EMBL" id="KAF4472223.1"/>
    </source>
</evidence>
<keyword evidence="2" id="KW-0521">NADP</keyword>
<accession>A0A8H4PIT4</accession>
<dbReference type="EMBL" id="JAADYS010000102">
    <property type="protein sequence ID" value="KAF4472223.1"/>
    <property type="molecule type" value="Genomic_DNA"/>
</dbReference>